<name>A0A6A5BUJ5_NAEFO</name>
<dbReference type="Proteomes" id="UP000444721">
    <property type="component" value="Unassembled WGS sequence"/>
</dbReference>
<dbReference type="RefSeq" id="XP_044562647.1">
    <property type="nucleotide sequence ID" value="XM_044706540.1"/>
</dbReference>
<sequence>MTSALSILVATWSYLCMDALLLLVAFLVLWFLYATCCIYWNYRKVKHIPGSFQYFFSFIPIPFFAEHIYFGGEDTVEKLIQEKGEAKTGLVRVSMASKNVVILNDPHLIKEMTVTKEKCFKKNPETYNAFRTFGDNILSACNHEEWKIHHKICSPAFSSRNLQHLTQVAGHCVDEMVEFRWKRNYSIEQGFQMDMKDYSDLTLHILGLSVFGLNFGFFTSITCHSSSMNLDNKNVHTNHSNHSNHTNHSNNNHNIPKYHQFHHDTLNKGIEFRKAIEVMFTRGVILENFLKYESFFPFGWMYGLLSKVLGVEKAIQMVSDQLDEIIATRKRQILNKEEYNHQDVEFNDGTFDARDGQSL</sequence>
<organism evidence="3 4">
    <name type="scientific">Naegleria fowleri</name>
    <name type="common">Brain eating amoeba</name>
    <dbReference type="NCBI Taxonomy" id="5763"/>
    <lineage>
        <taxon>Eukaryota</taxon>
        <taxon>Discoba</taxon>
        <taxon>Heterolobosea</taxon>
        <taxon>Tetramitia</taxon>
        <taxon>Eutetramitia</taxon>
        <taxon>Vahlkampfiidae</taxon>
        <taxon>Naegleria</taxon>
    </lineage>
</organism>
<keyword evidence="2" id="KW-0472">Membrane</keyword>
<dbReference type="GeneID" id="68110474"/>
<dbReference type="SUPFAM" id="SSF48264">
    <property type="entry name" value="Cytochrome P450"/>
    <property type="match status" value="1"/>
</dbReference>
<feature type="region of interest" description="Disordered" evidence="1">
    <location>
        <begin position="234"/>
        <end position="253"/>
    </location>
</feature>
<dbReference type="Gene3D" id="1.10.630.10">
    <property type="entry name" value="Cytochrome P450"/>
    <property type="match status" value="1"/>
</dbReference>
<dbReference type="Pfam" id="PF00067">
    <property type="entry name" value="p450"/>
    <property type="match status" value="1"/>
</dbReference>
<keyword evidence="2" id="KW-0812">Transmembrane</keyword>
<keyword evidence="2" id="KW-1133">Transmembrane helix</keyword>
<dbReference type="VEuPathDB" id="AmoebaDB:FDP41_003256"/>
<keyword evidence="4" id="KW-1185">Reference proteome</keyword>
<protein>
    <recommendedName>
        <fullName evidence="5">Cytochrome P450</fullName>
    </recommendedName>
</protein>
<feature type="transmembrane region" description="Helical" evidence="2">
    <location>
        <begin position="201"/>
        <end position="221"/>
    </location>
</feature>
<dbReference type="InterPro" id="IPR036396">
    <property type="entry name" value="Cyt_P450_sf"/>
</dbReference>
<feature type="transmembrane region" description="Helical" evidence="2">
    <location>
        <begin position="20"/>
        <end position="42"/>
    </location>
</feature>
<gene>
    <name evidence="3" type="ORF">FDP41_003256</name>
</gene>
<dbReference type="AlphaFoldDB" id="A0A6A5BUJ5"/>
<dbReference type="GO" id="GO:0020037">
    <property type="term" value="F:heme binding"/>
    <property type="evidence" value="ECO:0007669"/>
    <property type="project" value="InterPro"/>
</dbReference>
<dbReference type="PANTHER" id="PTHR24293:SF0">
    <property type="entry name" value="CYP46A1 PROTEIN-RELATED"/>
    <property type="match status" value="1"/>
</dbReference>
<evidence type="ECO:0000256" key="1">
    <source>
        <dbReference type="SAM" id="MobiDB-lite"/>
    </source>
</evidence>
<feature type="compositionally biased region" description="Low complexity" evidence="1">
    <location>
        <begin position="237"/>
        <end position="253"/>
    </location>
</feature>
<dbReference type="GO" id="GO:0006707">
    <property type="term" value="P:cholesterol catabolic process"/>
    <property type="evidence" value="ECO:0007669"/>
    <property type="project" value="InterPro"/>
</dbReference>
<dbReference type="InterPro" id="IPR001128">
    <property type="entry name" value="Cyt_P450"/>
</dbReference>
<reference evidence="3 4" key="1">
    <citation type="journal article" date="2019" name="Sci. Rep.">
        <title>Nanopore sequencing improves the draft genome of the human pathogenic amoeba Naegleria fowleri.</title>
        <authorList>
            <person name="Liechti N."/>
            <person name="Schurch N."/>
            <person name="Bruggmann R."/>
            <person name="Wittwer M."/>
        </authorList>
    </citation>
    <scope>NUCLEOTIDE SEQUENCE [LARGE SCALE GENOMIC DNA]</scope>
    <source>
        <strain evidence="3 4">ATCC 30894</strain>
    </source>
</reference>
<evidence type="ECO:0000313" key="4">
    <source>
        <dbReference type="Proteomes" id="UP000444721"/>
    </source>
</evidence>
<dbReference type="VEuPathDB" id="AmoebaDB:NF0017290"/>
<evidence type="ECO:0008006" key="5">
    <source>
        <dbReference type="Google" id="ProtNLM"/>
    </source>
</evidence>
<proteinExistence type="predicted"/>
<dbReference type="GO" id="GO:0033781">
    <property type="term" value="F:cholesterol 24-hydroxylase activity"/>
    <property type="evidence" value="ECO:0007669"/>
    <property type="project" value="InterPro"/>
</dbReference>
<dbReference type="VEuPathDB" id="AmoebaDB:NfTy_060000"/>
<dbReference type="GO" id="GO:0005506">
    <property type="term" value="F:iron ion binding"/>
    <property type="evidence" value="ECO:0007669"/>
    <property type="project" value="InterPro"/>
</dbReference>
<dbReference type="PANTHER" id="PTHR24293">
    <property type="entry name" value="CYTOCHROME P450 FAMILY 46 SUBFAMILY A"/>
    <property type="match status" value="1"/>
</dbReference>
<evidence type="ECO:0000256" key="2">
    <source>
        <dbReference type="SAM" id="Phobius"/>
    </source>
</evidence>
<accession>A0A6A5BUJ5</accession>
<dbReference type="InterPro" id="IPR039983">
    <property type="entry name" value="CYP46A1"/>
</dbReference>
<evidence type="ECO:0000313" key="3">
    <source>
        <dbReference type="EMBL" id="KAF0977934.1"/>
    </source>
</evidence>
<comment type="caution">
    <text evidence="3">The sequence shown here is derived from an EMBL/GenBank/DDBJ whole genome shotgun (WGS) entry which is preliminary data.</text>
</comment>
<dbReference type="EMBL" id="VFQX01000033">
    <property type="protein sequence ID" value="KAF0977934.1"/>
    <property type="molecule type" value="Genomic_DNA"/>
</dbReference>